<dbReference type="Gene3D" id="2.180.10.10">
    <property type="entry name" value="RHS repeat-associated core"/>
    <property type="match status" value="1"/>
</dbReference>
<evidence type="ECO:0000313" key="2">
    <source>
        <dbReference type="Proteomes" id="UP000012101"/>
    </source>
</evidence>
<proteinExistence type="predicted"/>
<comment type="caution">
    <text evidence="1">The sequence shown here is derived from an EMBL/GenBank/DDBJ whole genome shotgun (WGS) entry which is preliminary data.</text>
</comment>
<dbReference type="Proteomes" id="UP000012101">
    <property type="component" value="Unassembled WGS sequence"/>
</dbReference>
<dbReference type="PANTHER" id="PTHR43032:SF4">
    <property type="entry name" value="OXIDOREDUCTASE MOLYBDOPTERIN-BINDING DOMAIN-CONTAINING PROTEIN"/>
    <property type="match status" value="1"/>
</dbReference>
<dbReference type="EMBL" id="AFJM02000057">
    <property type="protein sequence ID" value="EMM71141.1"/>
    <property type="molecule type" value="Genomic_DNA"/>
</dbReference>
<evidence type="ECO:0000313" key="1">
    <source>
        <dbReference type="EMBL" id="EMM71141.1"/>
    </source>
</evidence>
<evidence type="ECO:0008006" key="3">
    <source>
        <dbReference type="Google" id="ProtNLM"/>
    </source>
</evidence>
<name>M6FWG5_9LEPT</name>
<organism evidence="1 2">
    <name type="scientific">Leptospira weilii str. 2006001855</name>
    <dbReference type="NCBI Taxonomy" id="996804"/>
    <lineage>
        <taxon>Bacteria</taxon>
        <taxon>Pseudomonadati</taxon>
        <taxon>Spirochaetota</taxon>
        <taxon>Spirochaetia</taxon>
        <taxon>Leptospirales</taxon>
        <taxon>Leptospiraceae</taxon>
        <taxon>Leptospira</taxon>
    </lineage>
</organism>
<dbReference type="PANTHER" id="PTHR43032">
    <property type="entry name" value="PROTEIN-METHIONINE-SULFOXIDE REDUCTASE"/>
    <property type="match status" value="1"/>
</dbReference>
<sequence length="308" mass="34935">MFLSFNLLTGAESPISEKRNQSINVEYTEDLNNKEVFLRNSPYPLTPDIYPLKYVKGRMVRLNSSGDVDGSNKVLQDAVYSFNPNNNITGIANNSTDWSAQYDYGYDGLGRLTNATGSYLGIAEGNLSREFQQSFSYAKNGNLTSKRVHDPVSGNITDEWSYQYTNHQVTNIDSSKSGNDAFVMQYDANGNLTRQRDNAKDLTKRIQVDSQDRITQIQDGNNAILGSYWYDESGFRIRKSSLEPKNNQFANVEILYPSKFYGLEFIEAENVITSVNNVYLNGVRIAALNEWVRLRIFLPIKWIPSLLC</sequence>
<reference evidence="1 2" key="1">
    <citation type="submission" date="2013-01" db="EMBL/GenBank/DDBJ databases">
        <authorList>
            <person name="Harkins D.M."/>
            <person name="Durkin A.S."/>
            <person name="Brinkac L.M."/>
            <person name="Haft D.H."/>
            <person name="Selengut J.D."/>
            <person name="Sanka R."/>
            <person name="DePew J."/>
            <person name="Purushe J."/>
            <person name="Hospenthal D.R."/>
            <person name="Murray C.K."/>
            <person name="Pimentel G."/>
            <person name="Wasfy M."/>
            <person name="Vinetz J.M."/>
            <person name="Sutton G.G."/>
            <person name="Nierman W.C."/>
            <person name="Fouts D.E."/>
        </authorList>
    </citation>
    <scope>NUCLEOTIDE SEQUENCE [LARGE SCALE GENOMIC DNA]</scope>
    <source>
        <strain evidence="1 2">2006001855</strain>
    </source>
</reference>
<dbReference type="AlphaFoldDB" id="M6FWG5"/>
<gene>
    <name evidence="1" type="ORF">LEP1GSC038_0638</name>
</gene>
<accession>M6FWG5</accession>
<protein>
    <recommendedName>
        <fullName evidence="3">RHS repeat protein</fullName>
    </recommendedName>
</protein>